<dbReference type="EMBL" id="SEKV01000583">
    <property type="protein sequence ID" value="TFY55532.1"/>
    <property type="molecule type" value="Genomic_DNA"/>
</dbReference>
<evidence type="ECO:0000313" key="5">
    <source>
        <dbReference type="Proteomes" id="UP000298390"/>
    </source>
</evidence>
<dbReference type="AlphaFoldDB" id="A0A4Y9Y0H6"/>
<dbReference type="GO" id="GO:0005524">
    <property type="term" value="F:ATP binding"/>
    <property type="evidence" value="ECO:0007669"/>
    <property type="project" value="UniProtKB-KW"/>
</dbReference>
<keyword evidence="3" id="KW-0472">Membrane</keyword>
<reference evidence="4 5" key="1">
    <citation type="submission" date="2019-01" db="EMBL/GenBank/DDBJ databases">
        <title>Genome sequencing of the rare red list fungi Fomitopsis rosea.</title>
        <authorList>
            <person name="Buettner E."/>
            <person name="Kellner H."/>
        </authorList>
    </citation>
    <scope>NUCLEOTIDE SEQUENCE [LARGE SCALE GENOMIC DNA]</scope>
    <source>
        <strain evidence="4 5">DSM 105464</strain>
    </source>
</reference>
<dbReference type="InterPro" id="IPR029047">
    <property type="entry name" value="HSP70_peptide-bd_sf"/>
</dbReference>
<dbReference type="STRING" id="34475.A0A4Y9Y0H6"/>
<protein>
    <submittedName>
        <fullName evidence="4">Uncharacterized protein</fullName>
    </submittedName>
</protein>
<sequence length="47" mass="4664">MAAVQAAILLGDTSEKTQDLPFLGVAPLSLGIETVGGLMAAVLLPLG</sequence>
<dbReference type="Pfam" id="PF00012">
    <property type="entry name" value="HSP70"/>
    <property type="match status" value="1"/>
</dbReference>
<keyword evidence="3" id="KW-1133">Transmembrane helix</keyword>
<dbReference type="Proteomes" id="UP000298390">
    <property type="component" value="Unassembled WGS sequence"/>
</dbReference>
<dbReference type="InterPro" id="IPR013126">
    <property type="entry name" value="Hsp_70_fam"/>
</dbReference>
<accession>A0A4Y9Y0H6</accession>
<keyword evidence="3" id="KW-0812">Transmembrane</keyword>
<evidence type="ECO:0000313" key="4">
    <source>
        <dbReference type="EMBL" id="TFY55532.1"/>
    </source>
</evidence>
<evidence type="ECO:0000256" key="3">
    <source>
        <dbReference type="SAM" id="Phobius"/>
    </source>
</evidence>
<gene>
    <name evidence="4" type="ORF">EVJ58_g8195</name>
</gene>
<dbReference type="GO" id="GO:0140662">
    <property type="term" value="F:ATP-dependent protein folding chaperone"/>
    <property type="evidence" value="ECO:0007669"/>
    <property type="project" value="InterPro"/>
</dbReference>
<organism evidence="4 5">
    <name type="scientific">Rhodofomes roseus</name>
    <dbReference type="NCBI Taxonomy" id="34475"/>
    <lineage>
        <taxon>Eukaryota</taxon>
        <taxon>Fungi</taxon>
        <taxon>Dikarya</taxon>
        <taxon>Basidiomycota</taxon>
        <taxon>Agaricomycotina</taxon>
        <taxon>Agaricomycetes</taxon>
        <taxon>Polyporales</taxon>
        <taxon>Rhodofomes</taxon>
    </lineage>
</organism>
<feature type="transmembrane region" description="Helical" evidence="3">
    <location>
        <begin position="20"/>
        <end position="44"/>
    </location>
</feature>
<keyword evidence="2" id="KW-0067">ATP-binding</keyword>
<comment type="caution">
    <text evidence="4">The sequence shown here is derived from an EMBL/GenBank/DDBJ whole genome shotgun (WGS) entry which is preliminary data.</text>
</comment>
<evidence type="ECO:0000256" key="2">
    <source>
        <dbReference type="ARBA" id="ARBA00022840"/>
    </source>
</evidence>
<evidence type="ECO:0000256" key="1">
    <source>
        <dbReference type="ARBA" id="ARBA00022741"/>
    </source>
</evidence>
<proteinExistence type="predicted"/>
<name>A0A4Y9Y0H6_9APHY</name>
<keyword evidence="1" id="KW-0547">Nucleotide-binding</keyword>
<dbReference type="Gene3D" id="2.60.34.10">
    <property type="entry name" value="Substrate Binding Domain Of DNAk, Chain A, domain 1"/>
    <property type="match status" value="1"/>
</dbReference>